<sequence length="396" mass="41234">MPQHSTAKVVSGMFAKKRSRRIRAVARYGGIGAAMMLIAMSGTGFAAADPSAAETDSAATRLAAELDQGLAATQDGRQPRAIVDTGSAATSRASDAIGEGPEVSAYLAAFGYGLTHPDAAPPGANRWDCKPSAEHPRPVVLLHGTWLNAYDSFAYLSPRLARAGYCVFAVNYGRSGLLEGGGIGPILPGRNGVGRIEDSARQVGGFIDRVLASTGADAVDIVAHSQGGTVADQYLKFEGGQGKVGKLISFGATFHGTTLDGIATLGRLINNLGVDVMGFYQPVIGYANVQQAVGSEFYSRLNALGDTVSGVDYTSVASRFDEVMNPYEWTFLQAGPGATVDNVTLQDGCGQDMSDHLTIMYSPRAASITLHALDPAAYPALDCAFNPWFVGGGGSI</sequence>
<keyword evidence="2" id="KW-0378">Hydrolase</keyword>
<evidence type="ECO:0000313" key="3">
    <source>
        <dbReference type="Proteomes" id="UP000503540"/>
    </source>
</evidence>
<keyword evidence="1" id="KW-0472">Membrane</keyword>
<dbReference type="SUPFAM" id="SSF53474">
    <property type="entry name" value="alpha/beta-Hydrolases"/>
    <property type="match status" value="1"/>
</dbReference>
<evidence type="ECO:0000313" key="2">
    <source>
        <dbReference type="EMBL" id="QIS09567.1"/>
    </source>
</evidence>
<dbReference type="Pfam" id="PF01674">
    <property type="entry name" value="Lipase_2"/>
    <property type="match status" value="1"/>
</dbReference>
<keyword evidence="3" id="KW-1185">Reference proteome</keyword>
<dbReference type="Proteomes" id="UP000503540">
    <property type="component" value="Chromosome"/>
</dbReference>
<dbReference type="GO" id="GO:0016787">
    <property type="term" value="F:hydrolase activity"/>
    <property type="evidence" value="ECO:0007669"/>
    <property type="project" value="UniProtKB-KW"/>
</dbReference>
<proteinExistence type="predicted"/>
<gene>
    <name evidence="2" type="ORF">F5544_08325</name>
</gene>
<dbReference type="AlphaFoldDB" id="A0A6G9Y919"/>
<dbReference type="GO" id="GO:0016042">
    <property type="term" value="P:lipid catabolic process"/>
    <property type="evidence" value="ECO:0007669"/>
    <property type="project" value="InterPro"/>
</dbReference>
<name>A0A6G9Y919_9NOCA</name>
<dbReference type="PANTHER" id="PTHR37574">
    <property type="entry name" value="LIPASE B"/>
    <property type="match status" value="1"/>
</dbReference>
<dbReference type="InterPro" id="IPR002918">
    <property type="entry name" value="Lipase_EstA/Esterase_EstB"/>
</dbReference>
<dbReference type="Gene3D" id="3.40.50.1820">
    <property type="entry name" value="alpha/beta hydrolase"/>
    <property type="match status" value="1"/>
</dbReference>
<evidence type="ECO:0000256" key="1">
    <source>
        <dbReference type="SAM" id="Phobius"/>
    </source>
</evidence>
<keyword evidence="1" id="KW-0812">Transmembrane</keyword>
<accession>A0A6G9Y919</accession>
<dbReference type="InterPro" id="IPR053228">
    <property type="entry name" value="Stereospecific_Lipase"/>
</dbReference>
<reference evidence="2 3" key="1">
    <citation type="journal article" date="2019" name="ACS Chem. Biol.">
        <title>Identification and Mobilization of a Cryptic Antibiotic Biosynthesis Gene Locus from a Human-Pathogenic Nocardia Isolate.</title>
        <authorList>
            <person name="Herisse M."/>
            <person name="Ishida K."/>
            <person name="Porter J.L."/>
            <person name="Howden B."/>
            <person name="Hertweck C."/>
            <person name="Stinear T.P."/>
            <person name="Pidot S.J."/>
        </authorList>
    </citation>
    <scope>NUCLEOTIDE SEQUENCE [LARGE SCALE GENOMIC DNA]</scope>
    <source>
        <strain evidence="2 3">AUSMDU00012717</strain>
    </source>
</reference>
<dbReference type="KEGG" id="nah:F5544_08325"/>
<organism evidence="2 3">
    <name type="scientific">Nocardia arthritidis</name>
    <dbReference type="NCBI Taxonomy" id="228602"/>
    <lineage>
        <taxon>Bacteria</taxon>
        <taxon>Bacillati</taxon>
        <taxon>Actinomycetota</taxon>
        <taxon>Actinomycetes</taxon>
        <taxon>Mycobacteriales</taxon>
        <taxon>Nocardiaceae</taxon>
        <taxon>Nocardia</taxon>
    </lineage>
</organism>
<keyword evidence="1" id="KW-1133">Transmembrane helix</keyword>
<feature type="transmembrane region" description="Helical" evidence="1">
    <location>
        <begin position="25"/>
        <end position="48"/>
    </location>
</feature>
<dbReference type="InterPro" id="IPR029058">
    <property type="entry name" value="AB_hydrolase_fold"/>
</dbReference>
<dbReference type="PANTHER" id="PTHR37574:SF1">
    <property type="entry name" value="LIPASE B"/>
    <property type="match status" value="1"/>
</dbReference>
<protein>
    <submittedName>
        <fullName evidence="2">Alpha/beta fold hydrolase</fullName>
    </submittedName>
</protein>
<dbReference type="EMBL" id="CP046172">
    <property type="protein sequence ID" value="QIS09567.1"/>
    <property type="molecule type" value="Genomic_DNA"/>
</dbReference>